<dbReference type="PANTHER" id="PTHR30204">
    <property type="entry name" value="REDOX-CYCLING DRUG-SENSING TRANSCRIPTIONAL ACTIVATOR SOXR"/>
    <property type="match status" value="1"/>
</dbReference>
<sequence length="240" mass="27731">MSEKLMTISELAKVFKINQHTIRHYEEKGLLQPSEVSENGYRKYGLSEAYQLSFILFLKELGLSLASIKLLIEEGSRRDYTNVLLEKKEKIKEEKLRLEKISKMVDEQIEISSKAKEEMYSISYAIKLTLLKRMPLSESFGISDLAEIKLSSGLFMEKIYYIIHETFYDICIEEAKGTHISISSGKYYFQLIEIGSEKEVDKEIEHALLNHGFPLIAIEDSERFLTNGNRITIKVLGEEK</sequence>
<gene>
    <name evidence="6" type="ORF">IV74_GL001496</name>
</gene>
<dbReference type="PRINTS" id="PR00040">
    <property type="entry name" value="HTHMERR"/>
</dbReference>
<dbReference type="InterPro" id="IPR047057">
    <property type="entry name" value="MerR_fam"/>
</dbReference>
<dbReference type="AlphaFoldDB" id="A0A0R2HVC5"/>
<reference evidence="6 7" key="1">
    <citation type="journal article" date="2015" name="Genome Announc.">
        <title>Expanding the biotechnology potential of lactobacilli through comparative genomics of 213 strains and associated genera.</title>
        <authorList>
            <person name="Sun Z."/>
            <person name="Harris H.M."/>
            <person name="McCann A."/>
            <person name="Guo C."/>
            <person name="Argimon S."/>
            <person name="Zhang W."/>
            <person name="Yang X."/>
            <person name="Jeffery I.B."/>
            <person name="Cooney J.C."/>
            <person name="Kagawa T.F."/>
            <person name="Liu W."/>
            <person name="Song Y."/>
            <person name="Salvetti E."/>
            <person name="Wrobel A."/>
            <person name="Rasinkangas P."/>
            <person name="Parkhill J."/>
            <person name="Rea M.C."/>
            <person name="O'Sullivan O."/>
            <person name="Ritari J."/>
            <person name="Douillard F.P."/>
            <person name="Paul Ross R."/>
            <person name="Yang R."/>
            <person name="Briner A.E."/>
            <person name="Felis G.E."/>
            <person name="de Vos W.M."/>
            <person name="Barrangou R."/>
            <person name="Klaenhammer T.R."/>
            <person name="Caufield P.W."/>
            <person name="Cui Y."/>
            <person name="Zhang H."/>
            <person name="O'Toole P.W."/>
        </authorList>
    </citation>
    <scope>NUCLEOTIDE SEQUENCE [LARGE SCALE GENOMIC DNA]</scope>
    <source>
        <strain evidence="6 7">DSM 20623</strain>
    </source>
</reference>
<evidence type="ECO:0000313" key="6">
    <source>
        <dbReference type="EMBL" id="KRN56382.1"/>
    </source>
</evidence>
<dbReference type="EMBL" id="JQBS01000032">
    <property type="protein sequence ID" value="KRN56382.1"/>
    <property type="molecule type" value="Genomic_DNA"/>
</dbReference>
<organism evidence="6 7">
    <name type="scientific">Carnobacterium divergens DSM 20623</name>
    <dbReference type="NCBI Taxonomy" id="1449336"/>
    <lineage>
        <taxon>Bacteria</taxon>
        <taxon>Bacillati</taxon>
        <taxon>Bacillota</taxon>
        <taxon>Bacilli</taxon>
        <taxon>Lactobacillales</taxon>
        <taxon>Carnobacteriaceae</taxon>
        <taxon>Carnobacterium</taxon>
    </lineage>
</organism>
<dbReference type="GO" id="GO:0003677">
    <property type="term" value="F:DNA binding"/>
    <property type="evidence" value="ECO:0007669"/>
    <property type="project" value="UniProtKB-KW"/>
</dbReference>
<dbReference type="PANTHER" id="PTHR30204:SF69">
    <property type="entry name" value="MERR-FAMILY TRANSCRIPTIONAL REGULATOR"/>
    <property type="match status" value="1"/>
</dbReference>
<proteinExistence type="predicted"/>
<dbReference type="InterPro" id="IPR000551">
    <property type="entry name" value="MerR-type_HTH_dom"/>
</dbReference>
<dbReference type="Proteomes" id="UP000051658">
    <property type="component" value="Unassembled WGS sequence"/>
</dbReference>
<dbReference type="eggNOG" id="COG0789">
    <property type="taxonomic scope" value="Bacteria"/>
</dbReference>
<accession>A0A0R2HVC5</accession>
<keyword evidence="2" id="KW-0805">Transcription regulation</keyword>
<evidence type="ECO:0000256" key="2">
    <source>
        <dbReference type="ARBA" id="ARBA00023015"/>
    </source>
</evidence>
<feature type="domain" description="HTH merR-type" evidence="5">
    <location>
        <begin position="5"/>
        <end position="74"/>
    </location>
</feature>
<protein>
    <recommendedName>
        <fullName evidence="5">HTH merR-type domain-containing protein</fullName>
    </recommendedName>
</protein>
<keyword evidence="7" id="KW-1185">Reference proteome</keyword>
<comment type="caution">
    <text evidence="6">The sequence shown here is derived from an EMBL/GenBank/DDBJ whole genome shotgun (WGS) entry which is preliminary data.</text>
</comment>
<dbReference type="RefSeq" id="WP_051915649.1">
    <property type="nucleotide sequence ID" value="NZ_JQBS01000032.1"/>
</dbReference>
<dbReference type="GO" id="GO:0003700">
    <property type="term" value="F:DNA-binding transcription factor activity"/>
    <property type="evidence" value="ECO:0007669"/>
    <property type="project" value="InterPro"/>
</dbReference>
<dbReference type="SMART" id="SM00422">
    <property type="entry name" value="HTH_MERR"/>
    <property type="match status" value="1"/>
</dbReference>
<dbReference type="PATRIC" id="fig|1449336.4.peg.1528"/>
<evidence type="ECO:0000313" key="7">
    <source>
        <dbReference type="Proteomes" id="UP000051658"/>
    </source>
</evidence>
<evidence type="ECO:0000259" key="5">
    <source>
        <dbReference type="PROSITE" id="PS50937"/>
    </source>
</evidence>
<dbReference type="GeneID" id="89588553"/>
<dbReference type="Gene3D" id="1.10.1660.10">
    <property type="match status" value="1"/>
</dbReference>
<evidence type="ECO:0000256" key="1">
    <source>
        <dbReference type="ARBA" id="ARBA00022491"/>
    </source>
</evidence>
<dbReference type="SUPFAM" id="SSF46955">
    <property type="entry name" value="Putative DNA-binding domain"/>
    <property type="match status" value="1"/>
</dbReference>
<evidence type="ECO:0000256" key="4">
    <source>
        <dbReference type="ARBA" id="ARBA00023163"/>
    </source>
</evidence>
<keyword evidence="1" id="KW-0678">Repressor</keyword>
<evidence type="ECO:0000256" key="3">
    <source>
        <dbReference type="ARBA" id="ARBA00023125"/>
    </source>
</evidence>
<dbReference type="Pfam" id="PF13411">
    <property type="entry name" value="MerR_1"/>
    <property type="match status" value="1"/>
</dbReference>
<name>A0A0R2HVC5_CARDV</name>
<dbReference type="InterPro" id="IPR009061">
    <property type="entry name" value="DNA-bd_dom_put_sf"/>
</dbReference>
<keyword evidence="3" id="KW-0238">DNA-binding</keyword>
<keyword evidence="4" id="KW-0804">Transcription</keyword>
<dbReference type="PROSITE" id="PS50937">
    <property type="entry name" value="HTH_MERR_2"/>
    <property type="match status" value="1"/>
</dbReference>